<reference evidence="19 20" key="1">
    <citation type="submission" date="2024-01" db="EMBL/GenBank/DDBJ databases">
        <title>A draft genome for the cacao thread blight pathogen Marasmiellus scandens.</title>
        <authorList>
            <person name="Baruah I.K."/>
            <person name="Leung J."/>
            <person name="Bukari Y."/>
            <person name="Amoako-Attah I."/>
            <person name="Meinhardt L.W."/>
            <person name="Bailey B.A."/>
            <person name="Cohen S.P."/>
        </authorList>
    </citation>
    <scope>NUCLEOTIDE SEQUENCE [LARGE SCALE GENOMIC DNA]</scope>
    <source>
        <strain evidence="19 20">GH-19</strain>
    </source>
</reference>
<dbReference type="Gene3D" id="3.20.20.70">
    <property type="entry name" value="Aldolase class I"/>
    <property type="match status" value="1"/>
</dbReference>
<keyword evidence="2" id="KW-0285">Flavoprotein</keyword>
<comment type="similarity">
    <text evidence="9">Belongs to the Dus family. Dus1 subfamily.</text>
</comment>
<evidence type="ECO:0000313" key="20">
    <source>
        <dbReference type="Proteomes" id="UP001498398"/>
    </source>
</evidence>
<dbReference type="PANTHER" id="PTHR11082:SF5">
    <property type="entry name" value="TRNA-DIHYDROURIDINE(16_17) SYNTHASE [NAD(P)(+)]-LIKE"/>
    <property type="match status" value="1"/>
</dbReference>
<dbReference type="SUPFAM" id="SSF51395">
    <property type="entry name" value="FMN-linked oxidoreductases"/>
    <property type="match status" value="1"/>
</dbReference>
<dbReference type="Pfam" id="PF01207">
    <property type="entry name" value="Dus"/>
    <property type="match status" value="1"/>
</dbReference>
<keyword evidence="20" id="KW-1185">Reference proteome</keyword>
<evidence type="ECO:0000256" key="17">
    <source>
        <dbReference type="SAM" id="MobiDB-lite"/>
    </source>
</evidence>
<dbReference type="EMBL" id="JBANRG010000106">
    <property type="protein sequence ID" value="KAK7435523.1"/>
    <property type="molecule type" value="Genomic_DNA"/>
</dbReference>
<dbReference type="CDD" id="cd02801">
    <property type="entry name" value="DUS_like_FMN"/>
    <property type="match status" value="1"/>
</dbReference>
<evidence type="ECO:0000256" key="11">
    <source>
        <dbReference type="ARBA" id="ARBA00047287"/>
    </source>
</evidence>
<evidence type="ECO:0000256" key="2">
    <source>
        <dbReference type="ARBA" id="ARBA00022630"/>
    </source>
</evidence>
<evidence type="ECO:0000256" key="12">
    <source>
        <dbReference type="ARBA" id="ARBA00047652"/>
    </source>
</evidence>
<evidence type="ECO:0000256" key="1">
    <source>
        <dbReference type="ARBA" id="ARBA00001917"/>
    </source>
</evidence>
<feature type="domain" description="DUS-like FMN-binding" evidence="18">
    <location>
        <begin position="9"/>
        <end position="239"/>
    </location>
</feature>
<evidence type="ECO:0000256" key="8">
    <source>
        <dbReference type="ARBA" id="ARBA00023027"/>
    </source>
</evidence>
<evidence type="ECO:0000256" key="13">
    <source>
        <dbReference type="ARBA" id="ARBA00048342"/>
    </source>
</evidence>
<evidence type="ECO:0000256" key="14">
    <source>
        <dbReference type="ARBA" id="ARBA00048934"/>
    </source>
</evidence>
<protein>
    <recommendedName>
        <fullName evidence="10">tRNA-dihydrouridine(16/17) synthase [NAD(P)(+)]</fullName>
        <ecNumber evidence="10">1.3.1.88</ecNumber>
    </recommendedName>
</protein>
<comment type="catalytic activity">
    <reaction evidence="16">
        <text>5,6-dihydrouridine(17) in tRNA + NADP(+) = uridine(17) in tRNA + NADPH + H(+)</text>
        <dbReference type="Rhea" id="RHEA:53368"/>
        <dbReference type="Rhea" id="RHEA-COMP:13541"/>
        <dbReference type="Rhea" id="RHEA-COMP:13542"/>
        <dbReference type="ChEBI" id="CHEBI:15378"/>
        <dbReference type="ChEBI" id="CHEBI:57783"/>
        <dbReference type="ChEBI" id="CHEBI:58349"/>
        <dbReference type="ChEBI" id="CHEBI:65315"/>
        <dbReference type="ChEBI" id="CHEBI:74443"/>
        <dbReference type="EC" id="1.3.1.88"/>
    </reaction>
    <physiologicalReaction direction="right-to-left" evidence="16">
        <dbReference type="Rhea" id="RHEA:53370"/>
    </physiologicalReaction>
</comment>
<dbReference type="InterPro" id="IPR035587">
    <property type="entry name" value="DUS-like_FMN-bd"/>
</dbReference>
<dbReference type="PANTHER" id="PTHR11082">
    <property type="entry name" value="TRNA-DIHYDROURIDINE SYNTHASE"/>
    <property type="match status" value="1"/>
</dbReference>
<evidence type="ECO:0000256" key="9">
    <source>
        <dbReference type="ARBA" id="ARBA00038313"/>
    </source>
</evidence>
<evidence type="ECO:0000256" key="10">
    <source>
        <dbReference type="ARBA" id="ARBA00038890"/>
    </source>
</evidence>
<comment type="catalytic activity">
    <reaction evidence="14">
        <text>5,6-dihydrouridine(16) in tRNA + NAD(+) = uridine(16) in tRNA + NADH + H(+)</text>
        <dbReference type="Rhea" id="RHEA:53380"/>
        <dbReference type="Rhea" id="RHEA-COMP:13543"/>
        <dbReference type="Rhea" id="RHEA-COMP:13544"/>
        <dbReference type="ChEBI" id="CHEBI:15378"/>
        <dbReference type="ChEBI" id="CHEBI:57540"/>
        <dbReference type="ChEBI" id="CHEBI:57945"/>
        <dbReference type="ChEBI" id="CHEBI:65315"/>
        <dbReference type="ChEBI" id="CHEBI:74443"/>
        <dbReference type="EC" id="1.3.1.88"/>
    </reaction>
    <physiologicalReaction direction="right-to-left" evidence="14">
        <dbReference type="Rhea" id="RHEA:53382"/>
    </physiologicalReaction>
</comment>
<evidence type="ECO:0000259" key="18">
    <source>
        <dbReference type="Pfam" id="PF01207"/>
    </source>
</evidence>
<keyword evidence="4" id="KW-0507">mRNA processing</keyword>
<proteinExistence type="inferred from homology"/>
<evidence type="ECO:0000256" key="6">
    <source>
        <dbReference type="ARBA" id="ARBA00022857"/>
    </source>
</evidence>
<keyword evidence="3" id="KW-0288">FMN</keyword>
<evidence type="ECO:0000256" key="15">
    <source>
        <dbReference type="ARBA" id="ARBA00049447"/>
    </source>
</evidence>
<keyword evidence="7" id="KW-0560">Oxidoreductase</keyword>
<evidence type="ECO:0000256" key="7">
    <source>
        <dbReference type="ARBA" id="ARBA00023002"/>
    </source>
</evidence>
<evidence type="ECO:0000256" key="4">
    <source>
        <dbReference type="ARBA" id="ARBA00022664"/>
    </source>
</evidence>
<evidence type="ECO:0000313" key="19">
    <source>
        <dbReference type="EMBL" id="KAK7435523.1"/>
    </source>
</evidence>
<dbReference type="InterPro" id="IPR013785">
    <property type="entry name" value="Aldolase_TIM"/>
</dbReference>
<evidence type="ECO:0000256" key="16">
    <source>
        <dbReference type="ARBA" id="ARBA00049467"/>
    </source>
</evidence>
<feature type="compositionally biased region" description="Acidic residues" evidence="17">
    <location>
        <begin position="324"/>
        <end position="333"/>
    </location>
</feature>
<organism evidence="19 20">
    <name type="scientific">Marasmiellus scandens</name>
    <dbReference type="NCBI Taxonomy" id="2682957"/>
    <lineage>
        <taxon>Eukaryota</taxon>
        <taxon>Fungi</taxon>
        <taxon>Dikarya</taxon>
        <taxon>Basidiomycota</taxon>
        <taxon>Agaricomycotina</taxon>
        <taxon>Agaricomycetes</taxon>
        <taxon>Agaricomycetidae</taxon>
        <taxon>Agaricales</taxon>
        <taxon>Marasmiineae</taxon>
        <taxon>Omphalotaceae</taxon>
        <taxon>Marasmiellus</taxon>
    </lineage>
</organism>
<evidence type="ECO:0000256" key="5">
    <source>
        <dbReference type="ARBA" id="ARBA00022694"/>
    </source>
</evidence>
<comment type="catalytic activity">
    <reaction evidence="15">
        <text>a 5,6-dihydrouridine in mRNA + NADP(+) = a uridine in mRNA + NADPH + H(+)</text>
        <dbReference type="Rhea" id="RHEA:69855"/>
        <dbReference type="Rhea" id="RHEA-COMP:14658"/>
        <dbReference type="Rhea" id="RHEA-COMP:17789"/>
        <dbReference type="ChEBI" id="CHEBI:15378"/>
        <dbReference type="ChEBI" id="CHEBI:57783"/>
        <dbReference type="ChEBI" id="CHEBI:58349"/>
        <dbReference type="ChEBI" id="CHEBI:65315"/>
        <dbReference type="ChEBI" id="CHEBI:74443"/>
    </reaction>
    <physiologicalReaction direction="right-to-left" evidence="15">
        <dbReference type="Rhea" id="RHEA:69857"/>
    </physiologicalReaction>
</comment>
<comment type="catalytic activity">
    <reaction evidence="12">
        <text>5,6-dihydrouridine(16) in tRNA + NADP(+) = uridine(16) in tRNA + NADPH + H(+)</text>
        <dbReference type="Rhea" id="RHEA:53376"/>
        <dbReference type="Rhea" id="RHEA-COMP:13543"/>
        <dbReference type="Rhea" id="RHEA-COMP:13544"/>
        <dbReference type="ChEBI" id="CHEBI:15378"/>
        <dbReference type="ChEBI" id="CHEBI:57783"/>
        <dbReference type="ChEBI" id="CHEBI:58349"/>
        <dbReference type="ChEBI" id="CHEBI:65315"/>
        <dbReference type="ChEBI" id="CHEBI:74443"/>
        <dbReference type="EC" id="1.3.1.88"/>
    </reaction>
    <physiologicalReaction direction="right-to-left" evidence="12">
        <dbReference type="Rhea" id="RHEA:53378"/>
    </physiologicalReaction>
</comment>
<accession>A0ABR1IPW4</accession>
<keyword evidence="8" id="KW-0520">NAD</keyword>
<dbReference type="Proteomes" id="UP001498398">
    <property type="component" value="Unassembled WGS sequence"/>
</dbReference>
<dbReference type="InterPro" id="IPR018517">
    <property type="entry name" value="tRNA_hU_synthase_CS"/>
</dbReference>
<comment type="cofactor">
    <cofactor evidence="1">
        <name>FMN</name>
        <dbReference type="ChEBI" id="CHEBI:58210"/>
    </cofactor>
</comment>
<comment type="catalytic activity">
    <reaction evidence="13">
        <text>a 5,6-dihydrouridine in mRNA + NAD(+) = a uridine in mRNA + NADH + H(+)</text>
        <dbReference type="Rhea" id="RHEA:69851"/>
        <dbReference type="Rhea" id="RHEA-COMP:14658"/>
        <dbReference type="Rhea" id="RHEA-COMP:17789"/>
        <dbReference type="ChEBI" id="CHEBI:15378"/>
        <dbReference type="ChEBI" id="CHEBI:57540"/>
        <dbReference type="ChEBI" id="CHEBI:57945"/>
        <dbReference type="ChEBI" id="CHEBI:65315"/>
        <dbReference type="ChEBI" id="CHEBI:74443"/>
    </reaction>
    <physiologicalReaction direction="right-to-left" evidence="13">
        <dbReference type="Rhea" id="RHEA:69853"/>
    </physiologicalReaction>
</comment>
<dbReference type="EC" id="1.3.1.88" evidence="10"/>
<feature type="region of interest" description="Disordered" evidence="17">
    <location>
        <begin position="317"/>
        <end position="344"/>
    </location>
</feature>
<name>A0ABR1IPW4_9AGAR</name>
<comment type="catalytic activity">
    <reaction evidence="11">
        <text>5,6-dihydrouridine(17) in tRNA + NAD(+) = uridine(17) in tRNA + NADH + H(+)</text>
        <dbReference type="Rhea" id="RHEA:53372"/>
        <dbReference type="Rhea" id="RHEA-COMP:13541"/>
        <dbReference type="Rhea" id="RHEA-COMP:13542"/>
        <dbReference type="ChEBI" id="CHEBI:15378"/>
        <dbReference type="ChEBI" id="CHEBI:57540"/>
        <dbReference type="ChEBI" id="CHEBI:57945"/>
        <dbReference type="ChEBI" id="CHEBI:65315"/>
        <dbReference type="ChEBI" id="CHEBI:74443"/>
        <dbReference type="EC" id="1.3.1.88"/>
    </reaction>
    <physiologicalReaction direction="right-to-left" evidence="11">
        <dbReference type="Rhea" id="RHEA:53374"/>
    </physiologicalReaction>
</comment>
<sequence length="370" mass="41295">MTPDLSFVAAPMVNQSDLPFRVLTRKYGATLAYTQMLIPEKLINEVEYLESHRRDLTTRIDGLETPVVVQLCGNDPQTVVEAGRKLQDCCDGIDLNLGCPQEAARDGHYGAYLLGQKDWPLVETIVSAMSTSFLVPVSTKIRLCQPQAKTLDFAERLEASGSEWITLHARTVSARRRRQGAADLSEVKRLKGSGKLHVPIISNGNVRVHTDLAENLQYTGADGLMVGETLLGNPCLFANKVPDPVDISLEYLNLCQIYANIAPIPSVRTHVRHFVDFQCSRRPWYAKFRTALGNCNTLDEIEHLLCRKVERWRGRPPREFGNASDDESDDDVENLNGNRELQNHSRLVKKGGATDILDSSDLNLDLDLSQ</sequence>
<gene>
    <name evidence="19" type="ORF">VKT23_019645</name>
</gene>
<dbReference type="PROSITE" id="PS01136">
    <property type="entry name" value="UPF0034"/>
    <property type="match status" value="1"/>
</dbReference>
<comment type="caution">
    <text evidence="19">The sequence shown here is derived from an EMBL/GenBank/DDBJ whole genome shotgun (WGS) entry which is preliminary data.</text>
</comment>
<keyword evidence="6" id="KW-0521">NADP</keyword>
<evidence type="ECO:0000256" key="3">
    <source>
        <dbReference type="ARBA" id="ARBA00022643"/>
    </source>
</evidence>
<keyword evidence="5" id="KW-0819">tRNA processing</keyword>